<feature type="compositionally biased region" description="Polar residues" evidence="3">
    <location>
        <begin position="261"/>
        <end position="270"/>
    </location>
</feature>
<organism evidence="5 6">
    <name type="scientific">Astatotilapia calliptera</name>
    <name type="common">Eastern happy</name>
    <name type="synonym">Chromis callipterus</name>
    <dbReference type="NCBI Taxonomy" id="8154"/>
    <lineage>
        <taxon>Eukaryota</taxon>
        <taxon>Metazoa</taxon>
        <taxon>Chordata</taxon>
        <taxon>Craniata</taxon>
        <taxon>Vertebrata</taxon>
        <taxon>Euteleostomi</taxon>
        <taxon>Actinopterygii</taxon>
        <taxon>Neopterygii</taxon>
        <taxon>Teleostei</taxon>
        <taxon>Neoteleostei</taxon>
        <taxon>Acanthomorphata</taxon>
        <taxon>Ovalentaria</taxon>
        <taxon>Cichlomorphae</taxon>
        <taxon>Cichliformes</taxon>
        <taxon>Cichlidae</taxon>
        <taxon>African cichlids</taxon>
        <taxon>Pseudocrenilabrinae</taxon>
        <taxon>Haplochromini</taxon>
        <taxon>Astatotilapia</taxon>
    </lineage>
</organism>
<evidence type="ECO:0000256" key="2">
    <source>
        <dbReference type="ARBA" id="ARBA00022553"/>
    </source>
</evidence>
<dbReference type="GO" id="GO:0007283">
    <property type="term" value="P:spermatogenesis"/>
    <property type="evidence" value="ECO:0007669"/>
    <property type="project" value="InterPro"/>
</dbReference>
<dbReference type="GeneTree" id="ENSGT00530000063821"/>
<evidence type="ECO:0000313" key="6">
    <source>
        <dbReference type="Proteomes" id="UP000265100"/>
    </source>
</evidence>
<feature type="region of interest" description="Disordered" evidence="3">
    <location>
        <begin position="387"/>
        <end position="428"/>
    </location>
</feature>
<keyword evidence="6" id="KW-1185">Reference proteome</keyword>
<keyword evidence="2" id="KW-0597">Phosphoprotein</keyword>
<evidence type="ECO:0000256" key="1">
    <source>
        <dbReference type="ARBA" id="ARBA00006215"/>
    </source>
</evidence>
<dbReference type="GO" id="GO:0032027">
    <property type="term" value="F:myosin light chain binding"/>
    <property type="evidence" value="ECO:0007669"/>
    <property type="project" value="InterPro"/>
</dbReference>
<dbReference type="Proteomes" id="UP000265100">
    <property type="component" value="Chromosome 23"/>
</dbReference>
<evidence type="ECO:0000259" key="4">
    <source>
        <dbReference type="Pfam" id="PF14909"/>
    </source>
</evidence>
<dbReference type="GeneID" id="113015730"/>
<reference evidence="5" key="2">
    <citation type="submission" date="2025-08" db="UniProtKB">
        <authorList>
            <consortium name="Ensembl"/>
        </authorList>
    </citation>
    <scope>IDENTIFICATION</scope>
</reference>
<comment type="similarity">
    <text evidence="1">Belongs to the SPATA6 family.</text>
</comment>
<dbReference type="InterPro" id="IPR032732">
    <property type="entry name" value="SPATA6_N"/>
</dbReference>
<dbReference type="PANTHER" id="PTHR16435">
    <property type="entry name" value="SPERMATOGENESIS-ASSOCIATED PROTEIN 6 SPATA6"/>
    <property type="match status" value="1"/>
</dbReference>
<dbReference type="Ensembl" id="ENSACLT00000004051.2">
    <property type="protein sequence ID" value="ENSACLP00000003966.2"/>
    <property type="gene ID" value="ENSACLG00000002687.2"/>
</dbReference>
<gene>
    <name evidence="5" type="primary">SPATA6</name>
</gene>
<name>A0A3P8NGQ5_ASTCA</name>
<feature type="compositionally biased region" description="Polar residues" evidence="3">
    <location>
        <begin position="222"/>
        <end position="236"/>
    </location>
</feature>
<dbReference type="OMA" id="SYWEQIH"/>
<feature type="compositionally biased region" description="Polar residues" evidence="3">
    <location>
        <begin position="388"/>
        <end position="404"/>
    </location>
</feature>
<dbReference type="PANTHER" id="PTHR16435:SF3">
    <property type="entry name" value="SPERMATOGENESIS-ASSOCIATED PROTEIN 6"/>
    <property type="match status" value="1"/>
</dbReference>
<dbReference type="AlphaFoldDB" id="A0A3P8NGQ5"/>
<dbReference type="InterPro" id="IPR042769">
    <property type="entry name" value="SPATA6_fam"/>
</dbReference>
<feature type="domain" description="Spermatogenesis-associated protein 6 N-terminal" evidence="4">
    <location>
        <begin position="22"/>
        <end position="158"/>
    </location>
</feature>
<dbReference type="Bgee" id="ENSACLG00000002687">
    <property type="expression patterns" value="Expressed in testis and 4 other cell types or tissues"/>
</dbReference>
<dbReference type="GO" id="GO:0120212">
    <property type="term" value="C:sperm head-tail coupling apparatus"/>
    <property type="evidence" value="ECO:0007669"/>
    <property type="project" value="InterPro"/>
</dbReference>
<reference evidence="5" key="1">
    <citation type="submission" date="2018-05" db="EMBL/GenBank/DDBJ databases">
        <authorList>
            <person name="Datahose"/>
        </authorList>
    </citation>
    <scope>NUCLEOTIDE SEQUENCE</scope>
</reference>
<proteinExistence type="inferred from homology"/>
<protein>
    <recommendedName>
        <fullName evidence="4">Spermatogenesis-associated protein 6 N-terminal domain-containing protein</fullName>
    </recommendedName>
</protein>
<sequence length="452" mass="49901">MASVKKKFSSSIGYQHCLKCTVYLDIQAVTCPGVLLSKKYDIYLHVCIMGQYRKTACVPPDFPLLFQHKMVFVKIFPGVVDPADVADLLEADTTSFELIQLVPPEGEVLATMEESSRDFLYPGPRWSSRVAEREILMKRSSSFPGISPKVVFSTTSVIEDSDGRDNRTASPFGCVSPARPSLTLSRRSSAKKPTSGHFSKADGGKCVSLKSGKDKLSVDAKITNSAPSSTSRQSPPGRSPPKNKKGKKCALSGVSAERGYQQPTVSSRTRALSPYTHRRMCQLSEDARQRLSHLQLGPHYFRKETESPTPFLVSRCSDVSEMGTFSSCALNTSVHRRSVSFSADPTDSSLLGSYRPRTARVESGFVREDSPPKTPSRHEPQIKGLLRSSASAPSNLTVQNSRNPLSRSSHSLRERLRASQTSPPHWEQIHSRVQRILQTHKTNLDQRASFGL</sequence>
<dbReference type="STRING" id="8154.ENSACLP00000003966"/>
<reference evidence="5" key="3">
    <citation type="submission" date="2025-09" db="UniProtKB">
        <authorList>
            <consortium name="Ensembl"/>
        </authorList>
    </citation>
    <scope>IDENTIFICATION</scope>
</reference>
<dbReference type="RefSeq" id="XP_026013696.1">
    <property type="nucleotide sequence ID" value="XM_026157911.1"/>
</dbReference>
<dbReference type="Pfam" id="PF14909">
    <property type="entry name" value="SPATA6"/>
    <property type="match status" value="1"/>
</dbReference>
<accession>A0A3P8NGQ5</accession>
<evidence type="ECO:0000313" key="5">
    <source>
        <dbReference type="Ensembl" id="ENSACLP00000003966.2"/>
    </source>
</evidence>
<feature type="region of interest" description="Disordered" evidence="3">
    <location>
        <begin position="160"/>
        <end position="273"/>
    </location>
</feature>
<evidence type="ECO:0000256" key="3">
    <source>
        <dbReference type="SAM" id="MobiDB-lite"/>
    </source>
</evidence>